<dbReference type="Gene3D" id="1.10.8.10">
    <property type="entry name" value="DNA helicase RuvA subunit, C-terminal domain"/>
    <property type="match status" value="1"/>
</dbReference>
<dbReference type="PANTHER" id="PTHR12322:SF116">
    <property type="entry name" value="DOUBLESEX-MAB RELATED 99B"/>
    <property type="match status" value="1"/>
</dbReference>
<feature type="region of interest" description="Disordered" evidence="6">
    <location>
        <begin position="76"/>
        <end position="155"/>
    </location>
</feature>
<dbReference type="SMR" id="A0A7M7H495"/>
<dbReference type="AlphaFoldDB" id="A0A7M7H495"/>
<dbReference type="Proteomes" id="UP000002358">
    <property type="component" value="Chromosome 4"/>
</dbReference>
<evidence type="ECO:0000313" key="8">
    <source>
        <dbReference type="EMBL" id="QPF71152.1"/>
    </source>
</evidence>
<feature type="domain" description="DM" evidence="7">
    <location>
        <begin position="33"/>
        <end position="80"/>
    </location>
</feature>
<accession>A0A7M7H495</accession>
<dbReference type="EnsemblMetazoa" id="XM_008207201">
    <property type="protein sequence ID" value="XP_008205423"/>
    <property type="gene ID" value="GeneID_100302336"/>
</dbReference>
<feature type="compositionally biased region" description="Basic and acidic residues" evidence="6">
    <location>
        <begin position="320"/>
        <end position="329"/>
    </location>
</feature>
<reference evidence="10" key="2">
    <citation type="submission" date="2021-01" db="UniProtKB">
        <authorList>
            <consortium name="EnsemblMetazoa"/>
        </authorList>
    </citation>
    <scope>IDENTIFICATION</scope>
</reference>
<keyword evidence="4 5" id="KW-0539">Nucleus</keyword>
<dbReference type="GO" id="GO:0000978">
    <property type="term" value="F:RNA polymerase II cis-regulatory region sequence-specific DNA binding"/>
    <property type="evidence" value="ECO:0007669"/>
    <property type="project" value="TreeGrafter"/>
</dbReference>
<organism evidence="10 11">
    <name type="scientific">Nasonia vitripennis</name>
    <name type="common">Parasitic wasp</name>
    <dbReference type="NCBI Taxonomy" id="7425"/>
    <lineage>
        <taxon>Eukaryota</taxon>
        <taxon>Metazoa</taxon>
        <taxon>Ecdysozoa</taxon>
        <taxon>Arthropoda</taxon>
        <taxon>Hexapoda</taxon>
        <taxon>Insecta</taxon>
        <taxon>Pterygota</taxon>
        <taxon>Neoptera</taxon>
        <taxon>Endopterygota</taxon>
        <taxon>Hymenoptera</taxon>
        <taxon>Apocrita</taxon>
        <taxon>Proctotrupomorpha</taxon>
        <taxon>Chalcidoidea</taxon>
        <taxon>Pteromalidae</taxon>
        <taxon>Pteromalinae</taxon>
        <taxon>Nasonia</taxon>
    </lineage>
</organism>
<evidence type="ECO:0000313" key="10">
    <source>
        <dbReference type="EnsemblMetazoa" id="XP_008205423"/>
    </source>
</evidence>
<dbReference type="EMBL" id="MT043361">
    <property type="protein sequence ID" value="QPF71152.1"/>
    <property type="molecule type" value="mRNA"/>
</dbReference>
<evidence type="ECO:0000259" key="7">
    <source>
        <dbReference type="PROSITE" id="PS50809"/>
    </source>
</evidence>
<dbReference type="Gene3D" id="4.10.1040.10">
    <property type="entry name" value="DM DNA-binding domain"/>
    <property type="match status" value="1"/>
</dbReference>
<name>A0A7M7H495_NASVI</name>
<evidence type="ECO:0000256" key="2">
    <source>
        <dbReference type="ARBA" id="ARBA00022833"/>
    </source>
</evidence>
<dbReference type="PROSITE" id="PS40000">
    <property type="entry name" value="DM_1"/>
    <property type="match status" value="1"/>
</dbReference>
<keyword evidence="1 5" id="KW-0479">Metal-binding</keyword>
<feature type="compositionally biased region" description="Low complexity" evidence="6">
    <location>
        <begin position="108"/>
        <end position="119"/>
    </location>
</feature>
<dbReference type="FunCoup" id="A0A7M7H495">
    <property type="interactions" value="94"/>
</dbReference>
<dbReference type="GO" id="GO:0005634">
    <property type="term" value="C:nucleus"/>
    <property type="evidence" value="ECO:0007669"/>
    <property type="project" value="UniProtKB-SubCell"/>
</dbReference>
<feature type="compositionally biased region" description="Pro residues" evidence="6">
    <location>
        <begin position="143"/>
        <end position="155"/>
    </location>
</feature>
<dbReference type="InterPro" id="IPR001275">
    <property type="entry name" value="DM_DNA-bd"/>
</dbReference>
<dbReference type="InterPro" id="IPR036407">
    <property type="entry name" value="DM_DNA-bd_sf"/>
</dbReference>
<dbReference type="GO" id="GO:0007548">
    <property type="term" value="P:sex differentiation"/>
    <property type="evidence" value="ECO:0007669"/>
    <property type="project" value="TreeGrafter"/>
</dbReference>
<proteinExistence type="evidence at transcript level"/>
<dbReference type="OrthoDB" id="5842031at2759"/>
<dbReference type="GO" id="GO:0000981">
    <property type="term" value="F:DNA-binding transcription factor activity, RNA polymerase II-specific"/>
    <property type="evidence" value="ECO:0007669"/>
    <property type="project" value="TreeGrafter"/>
</dbReference>
<feature type="compositionally biased region" description="Basic and acidic residues" evidence="6">
    <location>
        <begin position="83"/>
        <end position="102"/>
    </location>
</feature>
<dbReference type="SUPFAM" id="SSF82927">
    <property type="entry name" value="Cysteine-rich DNA binding domain, (DM domain)"/>
    <property type="match status" value="1"/>
</dbReference>
<dbReference type="PANTHER" id="PTHR12322">
    <property type="entry name" value="DOUBLESEX AND MAB-3 RELATED TRANSCRIPTION FACTOR DMRT"/>
    <property type="match status" value="1"/>
</dbReference>
<dbReference type="GO" id="GO:0046872">
    <property type="term" value="F:metal ion binding"/>
    <property type="evidence" value="ECO:0007669"/>
    <property type="project" value="UniProtKB-KW"/>
</dbReference>
<dbReference type="EMBL" id="MT043362">
    <property type="protein sequence ID" value="QPF71153.1"/>
    <property type="molecule type" value="mRNA"/>
</dbReference>
<dbReference type="PROSITE" id="PS50809">
    <property type="entry name" value="DM_2"/>
    <property type="match status" value="1"/>
</dbReference>
<keyword evidence="2 5" id="KW-0862">Zinc</keyword>
<evidence type="ECO:0000256" key="1">
    <source>
        <dbReference type="ARBA" id="ARBA00022723"/>
    </source>
</evidence>
<feature type="compositionally biased region" description="Polar residues" evidence="6">
    <location>
        <begin position="124"/>
        <end position="135"/>
    </location>
</feature>
<dbReference type="InParanoid" id="A0A7M7H495"/>
<feature type="region of interest" description="Disordered" evidence="6">
    <location>
        <begin position="1"/>
        <end position="31"/>
    </location>
</feature>
<evidence type="ECO:0000256" key="3">
    <source>
        <dbReference type="ARBA" id="ARBA00023125"/>
    </source>
</evidence>
<feature type="DNA-binding region" description="DM" evidence="5">
    <location>
        <begin position="33"/>
        <end position="80"/>
    </location>
</feature>
<feature type="region of interest" description="Disordered" evidence="6">
    <location>
        <begin position="294"/>
        <end position="329"/>
    </location>
</feature>
<evidence type="ECO:0000313" key="9">
    <source>
        <dbReference type="EMBL" id="QPF71153.1"/>
    </source>
</evidence>
<dbReference type="SMART" id="SM00301">
    <property type="entry name" value="DM"/>
    <property type="match status" value="1"/>
</dbReference>
<evidence type="ECO:0000256" key="6">
    <source>
        <dbReference type="SAM" id="MobiDB-lite"/>
    </source>
</evidence>
<keyword evidence="3 5" id="KW-0238">DNA-binding</keyword>
<dbReference type="InterPro" id="IPR026607">
    <property type="entry name" value="DMRT"/>
</dbReference>
<dbReference type="Pfam" id="PF00751">
    <property type="entry name" value="DM"/>
    <property type="match status" value="1"/>
</dbReference>
<comment type="subcellular location">
    <subcellularLocation>
        <location evidence="5">Nucleus</location>
    </subcellularLocation>
</comment>
<reference evidence="8" key="1">
    <citation type="submission" date="2020-02" db="EMBL/GenBank/DDBJ databases">
        <title>Nasonia vitripennis doublesex splice variants.</title>
        <authorList>
            <person name="Wang Y."/>
            <person name="Rensink A."/>
            <person name="Verhulst E.C."/>
        </authorList>
    </citation>
    <scope>NUCLEOTIDE SEQUENCE</scope>
</reference>
<dbReference type="InterPro" id="IPR014932">
    <property type="entry name" value="DSX_dimer"/>
</dbReference>
<gene>
    <name evidence="10" type="primary">100302336</name>
</gene>
<evidence type="ECO:0000313" key="11">
    <source>
        <dbReference type="Proteomes" id="UP000002358"/>
    </source>
</evidence>
<protein>
    <submittedName>
        <fullName evidence="8">Doublesex protein isoform M3-1</fullName>
    </submittedName>
    <submittedName>
        <fullName evidence="9">Doublesex protein isoform M3-2</fullName>
    </submittedName>
</protein>
<dbReference type="SMART" id="SM01143">
    <property type="entry name" value="DSX_dimer"/>
    <property type="match status" value="1"/>
</dbReference>
<sequence>MDQSDDMVSSDRESRLGQTSTKKPKPSQRIPKCTRCQNHGKKVQVKFHKRECEFRYCLCEMCILTTKRQQIMKVQTAQRRARQQHEMLMEMRKKSAKSKDSETPPAPSMNGSNDSNSSDGDMRSLSNNNSNSETCRSIGEPLPSIPIPQNLPPPLPHTTSPAITLFEPEPNPRLVEELLGYSVKLLQRFGYHWQSLTLMYVILKDSRADVEVAMRRITQANSEIQATAQFNATFGGYYRGGYYPPSAFTNSLANIGNLGNPTYFGQVPYVGMASPSDTAGLGLLPYAFGTHVVSPKVPSSPDSPPERPSSYPETSMSHRFKIEKSEDTD</sequence>
<keyword evidence="11" id="KW-1185">Reference proteome</keyword>
<evidence type="ECO:0000256" key="4">
    <source>
        <dbReference type="ARBA" id="ARBA00023242"/>
    </source>
</evidence>
<dbReference type="Pfam" id="PF08828">
    <property type="entry name" value="DSX_dimer"/>
    <property type="match status" value="1"/>
</dbReference>
<dbReference type="EnsemblMetazoa" id="XM_031928455">
    <property type="protein sequence ID" value="XP_031784315"/>
    <property type="gene ID" value="GeneID_100302336"/>
</dbReference>
<evidence type="ECO:0000256" key="5">
    <source>
        <dbReference type="PROSITE-ProRule" id="PRU00070"/>
    </source>
</evidence>